<comment type="caution">
    <text evidence="2">The sequence shown here is derived from an EMBL/GenBank/DDBJ whole genome shotgun (WGS) entry which is preliminary data.</text>
</comment>
<dbReference type="Pfam" id="PF00005">
    <property type="entry name" value="ABC_tran"/>
    <property type="match status" value="1"/>
</dbReference>
<dbReference type="InterPro" id="IPR027417">
    <property type="entry name" value="P-loop_NTPase"/>
</dbReference>
<dbReference type="AlphaFoldDB" id="A0A0F9G485"/>
<dbReference type="GO" id="GO:0005524">
    <property type="term" value="F:ATP binding"/>
    <property type="evidence" value="ECO:0007669"/>
    <property type="project" value="InterPro"/>
</dbReference>
<dbReference type="InterPro" id="IPR026082">
    <property type="entry name" value="ABCA"/>
</dbReference>
<dbReference type="SUPFAM" id="SSF52540">
    <property type="entry name" value="P-loop containing nucleoside triphosphate hydrolases"/>
    <property type="match status" value="1"/>
</dbReference>
<feature type="non-terminal residue" evidence="2">
    <location>
        <position position="194"/>
    </location>
</feature>
<reference evidence="2" key="1">
    <citation type="journal article" date="2015" name="Nature">
        <title>Complex archaea that bridge the gap between prokaryotes and eukaryotes.</title>
        <authorList>
            <person name="Spang A."/>
            <person name="Saw J.H."/>
            <person name="Jorgensen S.L."/>
            <person name="Zaremba-Niedzwiedzka K."/>
            <person name="Martijn J."/>
            <person name="Lind A.E."/>
            <person name="van Eijk R."/>
            <person name="Schleper C."/>
            <person name="Guy L."/>
            <person name="Ettema T.J."/>
        </authorList>
    </citation>
    <scope>NUCLEOTIDE SEQUENCE</scope>
</reference>
<dbReference type="Gene3D" id="3.40.50.300">
    <property type="entry name" value="P-loop containing nucleotide triphosphate hydrolases"/>
    <property type="match status" value="1"/>
</dbReference>
<organism evidence="2">
    <name type="scientific">marine sediment metagenome</name>
    <dbReference type="NCBI Taxonomy" id="412755"/>
    <lineage>
        <taxon>unclassified sequences</taxon>
        <taxon>metagenomes</taxon>
        <taxon>ecological metagenomes</taxon>
    </lineage>
</organism>
<evidence type="ECO:0000313" key="2">
    <source>
        <dbReference type="EMBL" id="KKL58137.1"/>
    </source>
</evidence>
<evidence type="ECO:0000259" key="1">
    <source>
        <dbReference type="PROSITE" id="PS50893"/>
    </source>
</evidence>
<sequence length="194" mass="21165">MSKAKNPEDVMNPDDENAIVIKGLVKKFDDIIAVDDLNLEVKRGELFGLLGPNGAGKTTTINILSGILKPTEGTAVVGGYDVRTNLKKVKELIGVCPQEAAVFKFLTGKENIELFGSLHGMSKKAIKERTENLLKLANFTEASKRKAKGYSGGMARQLNLLMALVNNPKIAYLDEPTVGMDARARRKTWEFIGS</sequence>
<dbReference type="GO" id="GO:0140359">
    <property type="term" value="F:ABC-type transporter activity"/>
    <property type="evidence" value="ECO:0007669"/>
    <property type="project" value="InterPro"/>
</dbReference>
<proteinExistence type="predicted"/>
<feature type="domain" description="ABC transporter" evidence="1">
    <location>
        <begin position="19"/>
        <end position="194"/>
    </location>
</feature>
<dbReference type="InterPro" id="IPR003439">
    <property type="entry name" value="ABC_transporter-like_ATP-bd"/>
</dbReference>
<dbReference type="EMBL" id="LAZR01029929">
    <property type="protein sequence ID" value="KKL58137.1"/>
    <property type="molecule type" value="Genomic_DNA"/>
</dbReference>
<name>A0A0F9G485_9ZZZZ</name>
<protein>
    <recommendedName>
        <fullName evidence="1">ABC transporter domain-containing protein</fullName>
    </recommendedName>
</protein>
<dbReference type="GO" id="GO:0005319">
    <property type="term" value="F:lipid transporter activity"/>
    <property type="evidence" value="ECO:0007669"/>
    <property type="project" value="TreeGrafter"/>
</dbReference>
<dbReference type="PANTHER" id="PTHR19229">
    <property type="entry name" value="ATP-BINDING CASSETTE TRANSPORTER SUBFAMILY A ABCA"/>
    <property type="match status" value="1"/>
</dbReference>
<gene>
    <name evidence="2" type="ORF">LCGC14_2228400</name>
</gene>
<accession>A0A0F9G485</accession>
<dbReference type="GO" id="GO:0016020">
    <property type="term" value="C:membrane"/>
    <property type="evidence" value="ECO:0007669"/>
    <property type="project" value="InterPro"/>
</dbReference>
<dbReference type="GO" id="GO:0016887">
    <property type="term" value="F:ATP hydrolysis activity"/>
    <property type="evidence" value="ECO:0007669"/>
    <property type="project" value="InterPro"/>
</dbReference>
<dbReference type="PROSITE" id="PS50893">
    <property type="entry name" value="ABC_TRANSPORTER_2"/>
    <property type="match status" value="1"/>
</dbReference>